<sequence>MEGRAAEERAESARLKDGGFPTSHSYYGNAATRTGGVRSLRVEDTVVKCDLDMIERDSPIKRDGEKRKVSKKSASNPEELCSAHADDGQTLQ</sequence>
<feature type="region of interest" description="Disordered" evidence="1">
    <location>
        <begin position="56"/>
        <end position="92"/>
    </location>
</feature>
<dbReference type="AlphaFoldDB" id="A0A9W7T845"/>
<protein>
    <submittedName>
        <fullName evidence="2">Uncharacterized protein</fullName>
    </submittedName>
</protein>
<evidence type="ECO:0000313" key="3">
    <source>
        <dbReference type="Proteomes" id="UP001059041"/>
    </source>
</evidence>
<keyword evidence="3" id="KW-1185">Reference proteome</keyword>
<dbReference type="EMBL" id="JAFHDT010000023">
    <property type="protein sequence ID" value="KAI7792477.1"/>
    <property type="molecule type" value="Genomic_DNA"/>
</dbReference>
<organism evidence="2 3">
    <name type="scientific">Triplophysa rosa</name>
    <name type="common">Cave loach</name>
    <dbReference type="NCBI Taxonomy" id="992332"/>
    <lineage>
        <taxon>Eukaryota</taxon>
        <taxon>Metazoa</taxon>
        <taxon>Chordata</taxon>
        <taxon>Craniata</taxon>
        <taxon>Vertebrata</taxon>
        <taxon>Euteleostomi</taxon>
        <taxon>Actinopterygii</taxon>
        <taxon>Neopterygii</taxon>
        <taxon>Teleostei</taxon>
        <taxon>Ostariophysi</taxon>
        <taxon>Cypriniformes</taxon>
        <taxon>Nemacheilidae</taxon>
        <taxon>Triplophysa</taxon>
    </lineage>
</organism>
<feature type="region of interest" description="Disordered" evidence="1">
    <location>
        <begin position="1"/>
        <end position="31"/>
    </location>
</feature>
<feature type="compositionally biased region" description="Basic and acidic residues" evidence="1">
    <location>
        <begin position="56"/>
        <end position="67"/>
    </location>
</feature>
<name>A0A9W7T845_TRIRA</name>
<proteinExistence type="predicted"/>
<gene>
    <name evidence="2" type="ORF">IRJ41_014116</name>
</gene>
<comment type="caution">
    <text evidence="2">The sequence shown here is derived from an EMBL/GenBank/DDBJ whole genome shotgun (WGS) entry which is preliminary data.</text>
</comment>
<reference evidence="2" key="1">
    <citation type="submission" date="2021-02" db="EMBL/GenBank/DDBJ databases">
        <title>Comparative genomics reveals that relaxation of natural selection precedes convergent phenotypic evolution of cavefish.</title>
        <authorList>
            <person name="Peng Z."/>
        </authorList>
    </citation>
    <scope>NUCLEOTIDE SEQUENCE</scope>
    <source>
        <tissue evidence="2">Muscle</tissue>
    </source>
</reference>
<feature type="compositionally biased region" description="Basic and acidic residues" evidence="1">
    <location>
        <begin position="1"/>
        <end position="17"/>
    </location>
</feature>
<accession>A0A9W7T845</accession>
<dbReference type="Proteomes" id="UP001059041">
    <property type="component" value="Linkage Group LG23"/>
</dbReference>
<evidence type="ECO:0000313" key="2">
    <source>
        <dbReference type="EMBL" id="KAI7792477.1"/>
    </source>
</evidence>
<evidence type="ECO:0000256" key="1">
    <source>
        <dbReference type="SAM" id="MobiDB-lite"/>
    </source>
</evidence>